<dbReference type="Proteomes" id="UP000585474">
    <property type="component" value="Unassembled WGS sequence"/>
</dbReference>
<protein>
    <submittedName>
        <fullName evidence="2">Uncharacterized protein</fullName>
    </submittedName>
</protein>
<sequence>MKFKLEADVAQEKLHKALQDLAEFQKVATGPVYERVFNHGYNRAGDSYERYVAELPTWTTAAPEVVRPDAPYDYSSLILPGFNEEEYMNQPVEEGNKGVVEVNGGNTGNELEARVGGEGTGNEGQDIPPEV</sequence>
<feature type="region of interest" description="Disordered" evidence="1">
    <location>
        <begin position="97"/>
        <end position="131"/>
    </location>
</feature>
<proteinExistence type="predicted"/>
<organism evidence="2 3">
    <name type="scientific">Actinidia rufa</name>
    <dbReference type="NCBI Taxonomy" id="165716"/>
    <lineage>
        <taxon>Eukaryota</taxon>
        <taxon>Viridiplantae</taxon>
        <taxon>Streptophyta</taxon>
        <taxon>Embryophyta</taxon>
        <taxon>Tracheophyta</taxon>
        <taxon>Spermatophyta</taxon>
        <taxon>Magnoliopsida</taxon>
        <taxon>eudicotyledons</taxon>
        <taxon>Gunneridae</taxon>
        <taxon>Pentapetalae</taxon>
        <taxon>asterids</taxon>
        <taxon>Ericales</taxon>
        <taxon>Actinidiaceae</taxon>
        <taxon>Actinidia</taxon>
    </lineage>
</organism>
<evidence type="ECO:0000313" key="2">
    <source>
        <dbReference type="EMBL" id="GFZ09238.1"/>
    </source>
</evidence>
<evidence type="ECO:0000313" key="3">
    <source>
        <dbReference type="Proteomes" id="UP000585474"/>
    </source>
</evidence>
<reference evidence="2 3" key="1">
    <citation type="submission" date="2019-07" db="EMBL/GenBank/DDBJ databases">
        <title>De Novo Assembly of kiwifruit Actinidia rufa.</title>
        <authorList>
            <person name="Sugita-Konishi S."/>
            <person name="Sato K."/>
            <person name="Mori E."/>
            <person name="Abe Y."/>
            <person name="Kisaki G."/>
            <person name="Hamano K."/>
            <person name="Suezawa K."/>
            <person name="Otani M."/>
            <person name="Fukuda T."/>
            <person name="Manabe T."/>
            <person name="Gomi K."/>
            <person name="Tabuchi M."/>
            <person name="Akimitsu K."/>
            <person name="Kataoka I."/>
        </authorList>
    </citation>
    <scope>NUCLEOTIDE SEQUENCE [LARGE SCALE GENOMIC DNA]</scope>
    <source>
        <strain evidence="3">cv. Fuchu</strain>
    </source>
</reference>
<dbReference type="AlphaFoldDB" id="A0A7J0GEU6"/>
<name>A0A7J0GEU6_9ERIC</name>
<keyword evidence="3" id="KW-1185">Reference proteome</keyword>
<evidence type="ECO:0000256" key="1">
    <source>
        <dbReference type="SAM" id="MobiDB-lite"/>
    </source>
</evidence>
<feature type="compositionally biased region" description="Low complexity" evidence="1">
    <location>
        <begin position="97"/>
        <end position="110"/>
    </location>
</feature>
<gene>
    <name evidence="2" type="ORF">Acr_20g0010460</name>
</gene>
<dbReference type="EMBL" id="BJWL01000020">
    <property type="protein sequence ID" value="GFZ09238.1"/>
    <property type="molecule type" value="Genomic_DNA"/>
</dbReference>
<comment type="caution">
    <text evidence="2">The sequence shown here is derived from an EMBL/GenBank/DDBJ whole genome shotgun (WGS) entry which is preliminary data.</text>
</comment>
<accession>A0A7J0GEU6</accession>